<evidence type="ECO:0000256" key="3">
    <source>
        <dbReference type="ARBA" id="ARBA00019010"/>
    </source>
</evidence>
<dbReference type="SUPFAM" id="SSF52540">
    <property type="entry name" value="P-loop containing nucleoside triphosphate hydrolases"/>
    <property type="match status" value="1"/>
</dbReference>
<dbReference type="Proteomes" id="UP000464657">
    <property type="component" value="Chromosome"/>
</dbReference>
<protein>
    <recommendedName>
        <fullName evidence="3">tRNA threonylcarbamoyladenosine biosynthesis protein TsaE</fullName>
    </recommendedName>
    <alternativeName>
        <fullName evidence="10">t(6)A37 threonylcarbamoyladenosine biosynthesis protein TsaE</fullName>
    </alternativeName>
</protein>
<dbReference type="GO" id="GO:0005524">
    <property type="term" value="F:ATP binding"/>
    <property type="evidence" value="ECO:0007669"/>
    <property type="project" value="UniProtKB-KW"/>
</dbReference>
<keyword evidence="12" id="KW-1185">Reference proteome</keyword>
<dbReference type="KEGG" id="kan:IMCC3317_03730"/>
<keyword evidence="7" id="KW-0547">Nucleotide-binding</keyword>
<evidence type="ECO:0000256" key="7">
    <source>
        <dbReference type="ARBA" id="ARBA00022741"/>
    </source>
</evidence>
<keyword evidence="5" id="KW-0819">tRNA processing</keyword>
<dbReference type="GO" id="GO:0046872">
    <property type="term" value="F:metal ion binding"/>
    <property type="evidence" value="ECO:0007669"/>
    <property type="project" value="UniProtKB-KW"/>
</dbReference>
<evidence type="ECO:0000256" key="1">
    <source>
        <dbReference type="ARBA" id="ARBA00004496"/>
    </source>
</evidence>
<keyword evidence="6" id="KW-0479">Metal-binding</keyword>
<evidence type="ECO:0000313" key="12">
    <source>
        <dbReference type="Proteomes" id="UP000464657"/>
    </source>
</evidence>
<accession>A0A7L4ZEM3</accession>
<dbReference type="OrthoDB" id="9815896at2"/>
<dbReference type="EMBL" id="CP019288">
    <property type="protein sequence ID" value="QHI35027.1"/>
    <property type="molecule type" value="Genomic_DNA"/>
</dbReference>
<evidence type="ECO:0000256" key="9">
    <source>
        <dbReference type="ARBA" id="ARBA00022842"/>
    </source>
</evidence>
<dbReference type="NCBIfam" id="TIGR00150">
    <property type="entry name" value="T6A_YjeE"/>
    <property type="match status" value="1"/>
</dbReference>
<evidence type="ECO:0000313" key="11">
    <source>
        <dbReference type="EMBL" id="QHI35027.1"/>
    </source>
</evidence>
<dbReference type="InterPro" id="IPR003442">
    <property type="entry name" value="T6A_TsaE"/>
</dbReference>
<organism evidence="11 12">
    <name type="scientific">Kordia antarctica</name>
    <dbReference type="NCBI Taxonomy" id="1218801"/>
    <lineage>
        <taxon>Bacteria</taxon>
        <taxon>Pseudomonadati</taxon>
        <taxon>Bacteroidota</taxon>
        <taxon>Flavobacteriia</taxon>
        <taxon>Flavobacteriales</taxon>
        <taxon>Flavobacteriaceae</taxon>
        <taxon>Kordia</taxon>
    </lineage>
</organism>
<evidence type="ECO:0000256" key="6">
    <source>
        <dbReference type="ARBA" id="ARBA00022723"/>
    </source>
</evidence>
<reference evidence="11 12" key="1">
    <citation type="journal article" date="2013" name="Int. J. Syst. Evol. Microbiol.">
        <title>Kordia antarctica sp. nov., isolated from Antarctic seawater.</title>
        <authorList>
            <person name="Baek K."/>
            <person name="Choi A."/>
            <person name="Kang I."/>
            <person name="Lee K."/>
            <person name="Cho J.C."/>
        </authorList>
    </citation>
    <scope>NUCLEOTIDE SEQUENCE [LARGE SCALE GENOMIC DNA]</scope>
    <source>
        <strain evidence="11 12">IMCC3317</strain>
    </source>
</reference>
<dbReference type="PANTHER" id="PTHR33540">
    <property type="entry name" value="TRNA THREONYLCARBAMOYLADENOSINE BIOSYNTHESIS PROTEIN TSAE"/>
    <property type="match status" value="1"/>
</dbReference>
<name>A0A7L4ZEM3_9FLAO</name>
<evidence type="ECO:0000256" key="4">
    <source>
        <dbReference type="ARBA" id="ARBA00022490"/>
    </source>
</evidence>
<dbReference type="Pfam" id="PF02367">
    <property type="entry name" value="TsaE"/>
    <property type="match status" value="1"/>
</dbReference>
<evidence type="ECO:0000256" key="5">
    <source>
        <dbReference type="ARBA" id="ARBA00022694"/>
    </source>
</evidence>
<dbReference type="AlphaFoldDB" id="A0A7L4ZEM3"/>
<dbReference type="InterPro" id="IPR027417">
    <property type="entry name" value="P-loop_NTPase"/>
</dbReference>
<keyword evidence="4" id="KW-0963">Cytoplasm</keyword>
<dbReference type="PANTHER" id="PTHR33540:SF2">
    <property type="entry name" value="TRNA THREONYLCARBAMOYLADENOSINE BIOSYNTHESIS PROTEIN TSAE"/>
    <property type="match status" value="1"/>
</dbReference>
<proteinExistence type="inferred from homology"/>
<dbReference type="GO" id="GO:0002949">
    <property type="term" value="P:tRNA threonylcarbamoyladenosine modification"/>
    <property type="evidence" value="ECO:0007669"/>
    <property type="project" value="InterPro"/>
</dbReference>
<gene>
    <name evidence="11" type="primary">tsaE</name>
    <name evidence="11" type="ORF">IMCC3317_03730</name>
</gene>
<dbReference type="Gene3D" id="3.40.50.300">
    <property type="entry name" value="P-loop containing nucleotide triphosphate hydrolases"/>
    <property type="match status" value="1"/>
</dbReference>
<comment type="similarity">
    <text evidence="2">Belongs to the TsaE family.</text>
</comment>
<keyword evidence="9" id="KW-0460">Magnesium</keyword>
<evidence type="ECO:0000256" key="2">
    <source>
        <dbReference type="ARBA" id="ARBA00007599"/>
    </source>
</evidence>
<dbReference type="RefSeq" id="WP_160127804.1">
    <property type="nucleotide sequence ID" value="NZ_CP019288.1"/>
</dbReference>
<comment type="subcellular location">
    <subcellularLocation>
        <location evidence="1">Cytoplasm</location>
    </subcellularLocation>
</comment>
<evidence type="ECO:0000256" key="10">
    <source>
        <dbReference type="ARBA" id="ARBA00032441"/>
    </source>
</evidence>
<sequence length="135" mass="15857">MQIEYNLSEIETIAAAILEESQHKIITFHGEMGVGKTTLIKVLAKQLGVNELTNSPTFSIVNEYRTDKEIIYHFDCYRIEDEIEAYDIGIEEYLYSDAWCFIEWPERIENLLPEEITEVKINKINEQMRSIHLKN</sequence>
<evidence type="ECO:0000256" key="8">
    <source>
        <dbReference type="ARBA" id="ARBA00022840"/>
    </source>
</evidence>
<keyword evidence="8" id="KW-0067">ATP-binding</keyword>
<dbReference type="GO" id="GO:0005737">
    <property type="term" value="C:cytoplasm"/>
    <property type="evidence" value="ECO:0007669"/>
    <property type="project" value="UniProtKB-SubCell"/>
</dbReference>